<dbReference type="EMBL" id="ML994625">
    <property type="protein sequence ID" value="KAF2187944.1"/>
    <property type="molecule type" value="Genomic_DNA"/>
</dbReference>
<gene>
    <name evidence="2" type="ORF">K469DRAFT_99080</name>
</gene>
<protein>
    <submittedName>
        <fullName evidence="2">Uncharacterized protein</fullName>
    </submittedName>
</protein>
<dbReference type="AlphaFoldDB" id="A0A6A6E816"/>
<sequence>MMVEAMFEQTCVGGRDMILVEPRRENWVYEMSTRVTISAADSKRTRSATHSNSSKSSDLATHPVRDVQSIDPGNAHRLQMKLSQERIGGQDRIAVEATPLPYRSVRQLTPLSQNQLDRRPTSSTSLGLGIHVMEEVRSWQLEVLINTVF</sequence>
<evidence type="ECO:0000313" key="3">
    <source>
        <dbReference type="Proteomes" id="UP000800200"/>
    </source>
</evidence>
<evidence type="ECO:0000256" key="1">
    <source>
        <dbReference type="SAM" id="MobiDB-lite"/>
    </source>
</evidence>
<dbReference type="Proteomes" id="UP000800200">
    <property type="component" value="Unassembled WGS sequence"/>
</dbReference>
<accession>A0A6A6E816</accession>
<reference evidence="2" key="1">
    <citation type="journal article" date="2020" name="Stud. Mycol.">
        <title>101 Dothideomycetes genomes: a test case for predicting lifestyles and emergence of pathogens.</title>
        <authorList>
            <person name="Haridas S."/>
            <person name="Albert R."/>
            <person name="Binder M."/>
            <person name="Bloem J."/>
            <person name="Labutti K."/>
            <person name="Salamov A."/>
            <person name="Andreopoulos B."/>
            <person name="Baker S."/>
            <person name="Barry K."/>
            <person name="Bills G."/>
            <person name="Bluhm B."/>
            <person name="Cannon C."/>
            <person name="Castanera R."/>
            <person name="Culley D."/>
            <person name="Daum C."/>
            <person name="Ezra D."/>
            <person name="Gonzalez J."/>
            <person name="Henrissat B."/>
            <person name="Kuo A."/>
            <person name="Liang C."/>
            <person name="Lipzen A."/>
            <person name="Lutzoni F."/>
            <person name="Magnuson J."/>
            <person name="Mondo S."/>
            <person name="Nolan M."/>
            <person name="Ohm R."/>
            <person name="Pangilinan J."/>
            <person name="Park H.-J."/>
            <person name="Ramirez L."/>
            <person name="Alfaro M."/>
            <person name="Sun H."/>
            <person name="Tritt A."/>
            <person name="Yoshinaga Y."/>
            <person name="Zwiers L.-H."/>
            <person name="Turgeon B."/>
            <person name="Goodwin S."/>
            <person name="Spatafora J."/>
            <person name="Crous P."/>
            <person name="Grigoriev I."/>
        </authorList>
    </citation>
    <scope>NUCLEOTIDE SEQUENCE</scope>
    <source>
        <strain evidence="2">CBS 207.26</strain>
    </source>
</reference>
<proteinExistence type="predicted"/>
<feature type="region of interest" description="Disordered" evidence="1">
    <location>
        <begin position="39"/>
        <end position="73"/>
    </location>
</feature>
<name>A0A6A6E816_9PEZI</name>
<evidence type="ECO:0000313" key="2">
    <source>
        <dbReference type="EMBL" id="KAF2187944.1"/>
    </source>
</evidence>
<keyword evidence="3" id="KW-1185">Reference proteome</keyword>
<feature type="compositionally biased region" description="Polar residues" evidence="1">
    <location>
        <begin position="48"/>
        <end position="59"/>
    </location>
</feature>
<organism evidence="2 3">
    <name type="scientific">Zopfia rhizophila CBS 207.26</name>
    <dbReference type="NCBI Taxonomy" id="1314779"/>
    <lineage>
        <taxon>Eukaryota</taxon>
        <taxon>Fungi</taxon>
        <taxon>Dikarya</taxon>
        <taxon>Ascomycota</taxon>
        <taxon>Pezizomycotina</taxon>
        <taxon>Dothideomycetes</taxon>
        <taxon>Dothideomycetes incertae sedis</taxon>
        <taxon>Zopfiaceae</taxon>
        <taxon>Zopfia</taxon>
    </lineage>
</organism>